<reference evidence="2 3" key="1">
    <citation type="submission" date="2022-09" db="EMBL/GenBank/DDBJ databases">
        <title>Interaction between co-microsymbionts with complementary sets of symbiotic genes in legume-rhizobium systems.</title>
        <authorList>
            <person name="Safronova V."/>
            <person name="Sazanova A."/>
            <person name="Afonin A."/>
            <person name="Chirak E."/>
        </authorList>
    </citation>
    <scope>NUCLEOTIDE SEQUENCE [LARGE SCALE GENOMIC DNA]</scope>
    <source>
        <strain evidence="2 3">A18/4-1</strain>
    </source>
</reference>
<protein>
    <submittedName>
        <fullName evidence="2">Uncharacterized protein</fullName>
    </submittedName>
</protein>
<evidence type="ECO:0000256" key="1">
    <source>
        <dbReference type="SAM" id="Phobius"/>
    </source>
</evidence>
<gene>
    <name evidence="2" type="ORF">N8A98_22245</name>
</gene>
<keyword evidence="1" id="KW-0472">Membrane</keyword>
<dbReference type="RefSeq" id="WP_262168578.1">
    <property type="nucleotide sequence ID" value="NZ_CP104965.1"/>
</dbReference>
<evidence type="ECO:0000313" key="2">
    <source>
        <dbReference type="EMBL" id="UXN69894.1"/>
    </source>
</evidence>
<organism evidence="2 3">
    <name type="scientific">Devosia neptuniae</name>
    <dbReference type="NCBI Taxonomy" id="191302"/>
    <lineage>
        <taxon>Bacteria</taxon>
        <taxon>Pseudomonadati</taxon>
        <taxon>Pseudomonadota</taxon>
        <taxon>Alphaproteobacteria</taxon>
        <taxon>Hyphomicrobiales</taxon>
        <taxon>Devosiaceae</taxon>
        <taxon>Devosia</taxon>
    </lineage>
</organism>
<dbReference type="Proteomes" id="UP001061862">
    <property type="component" value="Chromosome"/>
</dbReference>
<keyword evidence="3" id="KW-1185">Reference proteome</keyword>
<keyword evidence="1" id="KW-0812">Transmembrane</keyword>
<evidence type="ECO:0000313" key="3">
    <source>
        <dbReference type="Proteomes" id="UP001061862"/>
    </source>
</evidence>
<dbReference type="EMBL" id="CP104965">
    <property type="protein sequence ID" value="UXN69894.1"/>
    <property type="molecule type" value="Genomic_DNA"/>
</dbReference>
<sequence length="115" mass="12630">MFTNVILGWFARRALEIGGLIGAALTAWNGLPPVTQDAILLVLGRNWEGITLGALVPIAFSLWGYVWSYMSTVKPQVVTADKEQIPLTRTGAAEAEAVAKLAPRPRTLWERLTQR</sequence>
<keyword evidence="1" id="KW-1133">Transmembrane helix</keyword>
<proteinExistence type="predicted"/>
<name>A0ABY6CCB7_9HYPH</name>
<accession>A0ABY6CCB7</accession>
<feature type="transmembrane region" description="Helical" evidence="1">
    <location>
        <begin position="49"/>
        <end position="67"/>
    </location>
</feature>